<keyword evidence="4 7" id="KW-0812">Transmembrane</keyword>
<dbReference type="PATRIC" id="fig|479117.4.peg.299"/>
<accession>A0A150HB69</accession>
<feature type="transmembrane region" description="Helical" evidence="7">
    <location>
        <begin position="257"/>
        <end position="277"/>
    </location>
</feature>
<dbReference type="EMBL" id="LQQC01000004">
    <property type="protein sequence ID" value="KXZ59367.1"/>
    <property type="molecule type" value="Genomic_DNA"/>
</dbReference>
<dbReference type="InterPro" id="IPR004776">
    <property type="entry name" value="Mem_transp_PIN-like"/>
</dbReference>
<dbReference type="GO" id="GO:0055085">
    <property type="term" value="P:transmembrane transport"/>
    <property type="evidence" value="ECO:0007669"/>
    <property type="project" value="InterPro"/>
</dbReference>
<feature type="transmembrane region" description="Helical" evidence="7">
    <location>
        <begin position="227"/>
        <end position="245"/>
    </location>
</feature>
<evidence type="ECO:0000256" key="3">
    <source>
        <dbReference type="ARBA" id="ARBA00022475"/>
    </source>
</evidence>
<feature type="transmembrane region" description="Helical" evidence="7">
    <location>
        <begin position="289"/>
        <end position="308"/>
    </location>
</feature>
<feature type="transmembrane region" description="Helical" evidence="7">
    <location>
        <begin position="163"/>
        <end position="183"/>
    </location>
</feature>
<protein>
    <submittedName>
        <fullName evidence="8">Membrane transport protein</fullName>
    </submittedName>
</protein>
<evidence type="ECO:0000313" key="8">
    <source>
        <dbReference type="EMBL" id="KXZ59367.1"/>
    </source>
</evidence>
<comment type="caution">
    <text evidence="8">The sequence shown here is derived from an EMBL/GenBank/DDBJ whole genome shotgun (WGS) entry which is preliminary data.</text>
</comment>
<dbReference type="AlphaFoldDB" id="A0A150HB69"/>
<feature type="transmembrane region" description="Helical" evidence="7">
    <location>
        <begin position="97"/>
        <end position="116"/>
    </location>
</feature>
<evidence type="ECO:0000256" key="6">
    <source>
        <dbReference type="ARBA" id="ARBA00023136"/>
    </source>
</evidence>
<dbReference type="PANTHER" id="PTHR36838:SF3">
    <property type="entry name" value="TRANSPORTER AUXIN EFFLUX CARRIER EC FAMILY"/>
    <property type="match status" value="1"/>
</dbReference>
<comment type="subcellular location">
    <subcellularLocation>
        <location evidence="1">Membrane</location>
        <topology evidence="1">Multi-pass membrane protein</topology>
    </subcellularLocation>
</comment>
<sequence>MLGALEGFAVIGFIIFVGFLLGRSGVLGAQSQRVLASTVFYVSTPALLYDLIAEAPLERIFSPAIFATAGSASLVGIALFTFSYFKHRSLGRAVMSGWAVSYVNIGNLGIPIAIYVLKSSSYVPPIMLFQLVILAPLGMVILDIHQAKRAGTLAHWWTPLLQVIRNPILIGAAVGLFFAITGLRLPQIIHDPVSMIGATSVPLTLLAFGISLKDGWAVPARGTRTDLTLITAVKLAVQPLIAWVIGGPLLGFTGIDLMAIVVTSALPTAQNVYVYSMRYRMAETLVRDAVFVTTILSFPTIVLLSALLS</sequence>
<organism evidence="8 9">
    <name type="scientific">Brevibacterium ravenspurgense</name>
    <dbReference type="NCBI Taxonomy" id="479117"/>
    <lineage>
        <taxon>Bacteria</taxon>
        <taxon>Bacillati</taxon>
        <taxon>Actinomycetota</taxon>
        <taxon>Actinomycetes</taxon>
        <taxon>Micrococcales</taxon>
        <taxon>Brevibacteriaceae</taxon>
        <taxon>Brevibacterium</taxon>
    </lineage>
</organism>
<dbReference type="Pfam" id="PF03547">
    <property type="entry name" value="Mem_trans"/>
    <property type="match status" value="1"/>
</dbReference>
<keyword evidence="6 7" id="KW-0472">Membrane</keyword>
<evidence type="ECO:0000313" key="9">
    <source>
        <dbReference type="Proteomes" id="UP000243589"/>
    </source>
</evidence>
<keyword evidence="9" id="KW-1185">Reference proteome</keyword>
<evidence type="ECO:0000256" key="7">
    <source>
        <dbReference type="SAM" id="Phobius"/>
    </source>
</evidence>
<gene>
    <name evidence="8" type="ORF">Bravens_00301</name>
</gene>
<reference evidence="8 9" key="1">
    <citation type="submission" date="2016-01" db="EMBL/GenBank/DDBJ databases">
        <title>Use of Whole Genome Sequencing to ascertain that Brevibacterium massiliense (Roux, Raoult 2009) is a later heterotypic synonym of Brevibacterium ravenspurgense (Mages 2008).</title>
        <authorList>
            <person name="Bernier A.-M."/>
            <person name="Burdz T."/>
            <person name="Huynh C."/>
            <person name="Pachecho A.L."/>
            <person name="Wiebe D."/>
            <person name="Bonner C."/>
            <person name="Bernard K."/>
        </authorList>
    </citation>
    <scope>NUCLEOTIDE SEQUENCE [LARGE SCALE GENOMIC DNA]</scope>
    <source>
        <strain evidence="8 9">CCUG56047</strain>
    </source>
</reference>
<feature type="transmembrane region" description="Helical" evidence="7">
    <location>
        <begin position="34"/>
        <end position="52"/>
    </location>
</feature>
<evidence type="ECO:0000256" key="4">
    <source>
        <dbReference type="ARBA" id="ARBA00022692"/>
    </source>
</evidence>
<evidence type="ECO:0000256" key="5">
    <source>
        <dbReference type="ARBA" id="ARBA00022989"/>
    </source>
</evidence>
<feature type="transmembrane region" description="Helical" evidence="7">
    <location>
        <begin position="64"/>
        <end position="85"/>
    </location>
</feature>
<evidence type="ECO:0000256" key="1">
    <source>
        <dbReference type="ARBA" id="ARBA00004141"/>
    </source>
</evidence>
<name>A0A150HB69_9MICO</name>
<dbReference type="PANTHER" id="PTHR36838">
    <property type="entry name" value="AUXIN EFFLUX CARRIER FAMILY PROTEIN"/>
    <property type="match status" value="1"/>
</dbReference>
<feature type="transmembrane region" description="Helical" evidence="7">
    <location>
        <begin position="6"/>
        <end position="22"/>
    </location>
</feature>
<keyword evidence="5 7" id="KW-1133">Transmembrane helix</keyword>
<keyword evidence="3" id="KW-1003">Cell membrane</keyword>
<feature type="transmembrane region" description="Helical" evidence="7">
    <location>
        <begin position="195"/>
        <end position="215"/>
    </location>
</feature>
<feature type="transmembrane region" description="Helical" evidence="7">
    <location>
        <begin position="122"/>
        <end position="142"/>
    </location>
</feature>
<dbReference type="Proteomes" id="UP000243589">
    <property type="component" value="Unassembled WGS sequence"/>
</dbReference>
<dbReference type="GO" id="GO:0016020">
    <property type="term" value="C:membrane"/>
    <property type="evidence" value="ECO:0007669"/>
    <property type="project" value="UniProtKB-SubCell"/>
</dbReference>
<evidence type="ECO:0000256" key="2">
    <source>
        <dbReference type="ARBA" id="ARBA00022448"/>
    </source>
</evidence>
<proteinExistence type="predicted"/>
<dbReference type="RefSeq" id="WP_062019671.1">
    <property type="nucleotide sequence ID" value="NZ_LQQC01000004.1"/>
</dbReference>
<keyword evidence="2" id="KW-0813">Transport</keyword>